<reference evidence="1" key="2">
    <citation type="submission" date="2020-05" db="UniProtKB">
        <authorList>
            <consortium name="EnsemblMetazoa"/>
        </authorList>
    </citation>
    <scope>IDENTIFICATION</scope>
    <source>
        <strain evidence="1">A-37</strain>
    </source>
</reference>
<sequence>MHYCQLDTYRNGSQVAGVVLEVLRNLQKVYVAGGLYTQYFRTRTQLLATTLEYCPATNNNQLTVRNAASKFALDYAQEHIPQMLVDCPMRAGQLFNITGVRIEDSMPLLVKRLDCTNEQSKASVLLQCTVHTCRNEPQVVNVLLDILEPTTKLVVALNLYTQYYTSKNLLYGTSFEYCELTKNANTQINPVTRIALNIAQENFPQVLKQCPLHGLINVTGLAVNSKLVPPYAPQGSYYFNIRAANKRNQTIVACTAEFQILQKPLLTRTLSMFGGGRLL</sequence>
<name>A0A182MR59_9DIPT</name>
<evidence type="ECO:0000313" key="2">
    <source>
        <dbReference type="Proteomes" id="UP000075883"/>
    </source>
</evidence>
<dbReference type="EMBL" id="AXCM01010585">
    <property type="status" value="NOT_ANNOTATED_CDS"/>
    <property type="molecule type" value="Genomic_DNA"/>
</dbReference>
<proteinExistence type="predicted"/>
<evidence type="ECO:0000313" key="1">
    <source>
        <dbReference type="EnsemblMetazoa" id="ACUA024288-PA"/>
    </source>
</evidence>
<dbReference type="InterPro" id="IPR010512">
    <property type="entry name" value="DUF1091"/>
</dbReference>
<dbReference type="VEuPathDB" id="VectorBase:ACUA024288"/>
<protein>
    <recommendedName>
        <fullName evidence="3">MD-2-related lipid-recognition domain-containing protein</fullName>
    </recommendedName>
</protein>
<organism evidence="1 2">
    <name type="scientific">Anopheles culicifacies</name>
    <dbReference type="NCBI Taxonomy" id="139723"/>
    <lineage>
        <taxon>Eukaryota</taxon>
        <taxon>Metazoa</taxon>
        <taxon>Ecdysozoa</taxon>
        <taxon>Arthropoda</taxon>
        <taxon>Hexapoda</taxon>
        <taxon>Insecta</taxon>
        <taxon>Pterygota</taxon>
        <taxon>Neoptera</taxon>
        <taxon>Endopterygota</taxon>
        <taxon>Diptera</taxon>
        <taxon>Nematocera</taxon>
        <taxon>Culicoidea</taxon>
        <taxon>Culicidae</taxon>
        <taxon>Anophelinae</taxon>
        <taxon>Anopheles</taxon>
        <taxon>culicifacies species complex</taxon>
    </lineage>
</organism>
<dbReference type="EnsemblMetazoa" id="ACUA024288-RA">
    <property type="protein sequence ID" value="ACUA024288-PA"/>
    <property type="gene ID" value="ACUA024288"/>
</dbReference>
<accession>A0A182MR59</accession>
<reference evidence="2" key="1">
    <citation type="submission" date="2013-09" db="EMBL/GenBank/DDBJ databases">
        <title>The Genome Sequence of Anopheles culicifacies species A.</title>
        <authorList>
            <consortium name="The Broad Institute Genomics Platform"/>
            <person name="Neafsey D.E."/>
            <person name="Besansky N."/>
            <person name="Howell P."/>
            <person name="Walton C."/>
            <person name="Young S.K."/>
            <person name="Zeng Q."/>
            <person name="Gargeya S."/>
            <person name="Fitzgerald M."/>
            <person name="Haas B."/>
            <person name="Abouelleil A."/>
            <person name="Allen A.W."/>
            <person name="Alvarado L."/>
            <person name="Arachchi H.M."/>
            <person name="Berlin A.M."/>
            <person name="Chapman S.B."/>
            <person name="Gainer-Dewar J."/>
            <person name="Goldberg J."/>
            <person name="Griggs A."/>
            <person name="Gujja S."/>
            <person name="Hansen M."/>
            <person name="Howarth C."/>
            <person name="Imamovic A."/>
            <person name="Ireland A."/>
            <person name="Larimer J."/>
            <person name="McCowan C."/>
            <person name="Murphy C."/>
            <person name="Pearson M."/>
            <person name="Poon T.W."/>
            <person name="Priest M."/>
            <person name="Roberts A."/>
            <person name="Saif S."/>
            <person name="Shea T."/>
            <person name="Sisk P."/>
            <person name="Sykes S."/>
            <person name="Wortman J."/>
            <person name="Nusbaum C."/>
            <person name="Birren B."/>
        </authorList>
    </citation>
    <scope>NUCLEOTIDE SEQUENCE [LARGE SCALE GENOMIC DNA]</scope>
    <source>
        <strain evidence="2">A-37</strain>
    </source>
</reference>
<dbReference type="AlphaFoldDB" id="A0A182MR59"/>
<dbReference type="Pfam" id="PF06477">
    <property type="entry name" value="DUF1091"/>
    <property type="match status" value="1"/>
</dbReference>
<dbReference type="PANTHER" id="PTHR20898">
    <property type="entry name" value="DAEDALUS ON 3-RELATED-RELATED"/>
    <property type="match status" value="1"/>
</dbReference>
<dbReference type="Proteomes" id="UP000075883">
    <property type="component" value="Unassembled WGS sequence"/>
</dbReference>
<dbReference type="PANTHER" id="PTHR20898:SF0">
    <property type="entry name" value="DAEDALUS ON 3-RELATED"/>
    <property type="match status" value="1"/>
</dbReference>
<evidence type="ECO:0008006" key="3">
    <source>
        <dbReference type="Google" id="ProtNLM"/>
    </source>
</evidence>
<keyword evidence="2" id="KW-1185">Reference proteome</keyword>